<dbReference type="STRING" id="531814.SAMN04487944_101444"/>
<comment type="function">
    <text evidence="6">Involved in transcription antitermination. Required for transcription of ribosomal RNA (rRNA) genes. Binds specifically to the boxA antiterminator sequence of the ribosomal RNA (rrn) operons.</text>
</comment>
<dbReference type="SUPFAM" id="SSF48013">
    <property type="entry name" value="NusB-like"/>
    <property type="match status" value="1"/>
</dbReference>
<evidence type="ECO:0000256" key="2">
    <source>
        <dbReference type="ARBA" id="ARBA00022814"/>
    </source>
</evidence>
<dbReference type="PANTHER" id="PTHR11078">
    <property type="entry name" value="N UTILIZATION SUBSTANCE PROTEIN B-RELATED"/>
    <property type="match status" value="1"/>
</dbReference>
<comment type="similarity">
    <text evidence="1 6">Belongs to the NusB family.</text>
</comment>
<evidence type="ECO:0000256" key="6">
    <source>
        <dbReference type="HAMAP-Rule" id="MF_00073"/>
    </source>
</evidence>
<dbReference type="GO" id="GO:0006353">
    <property type="term" value="P:DNA-templated transcription termination"/>
    <property type="evidence" value="ECO:0007669"/>
    <property type="project" value="UniProtKB-UniRule"/>
</dbReference>
<evidence type="ECO:0000259" key="7">
    <source>
        <dbReference type="Pfam" id="PF01029"/>
    </source>
</evidence>
<evidence type="ECO:0000256" key="1">
    <source>
        <dbReference type="ARBA" id="ARBA00005952"/>
    </source>
</evidence>
<evidence type="ECO:0000256" key="5">
    <source>
        <dbReference type="ARBA" id="ARBA00023163"/>
    </source>
</evidence>
<dbReference type="GO" id="GO:0003723">
    <property type="term" value="F:RNA binding"/>
    <property type="evidence" value="ECO:0007669"/>
    <property type="project" value="UniProtKB-UniRule"/>
</dbReference>
<dbReference type="EMBL" id="FOGL01000001">
    <property type="protein sequence ID" value="SER15956.1"/>
    <property type="molecule type" value="Genomic_DNA"/>
</dbReference>
<dbReference type="OrthoDB" id="9811381at2"/>
<protein>
    <recommendedName>
        <fullName evidence="6">Transcription antitermination protein NusB</fullName>
    </recommendedName>
    <alternativeName>
        <fullName evidence="6">Antitermination factor NusB</fullName>
    </alternativeName>
</protein>
<gene>
    <name evidence="6" type="primary">nusB</name>
    <name evidence="8" type="ORF">SAMN04487944_101444</name>
</gene>
<dbReference type="HAMAP" id="MF_00073">
    <property type="entry name" value="NusB"/>
    <property type="match status" value="1"/>
</dbReference>
<keyword evidence="3 6" id="KW-0694">RNA-binding</keyword>
<dbReference type="RefSeq" id="WP_089738515.1">
    <property type="nucleotide sequence ID" value="NZ_FOGL01000001.1"/>
</dbReference>
<dbReference type="GO" id="GO:0005829">
    <property type="term" value="C:cytosol"/>
    <property type="evidence" value="ECO:0007669"/>
    <property type="project" value="TreeGrafter"/>
</dbReference>
<evidence type="ECO:0000313" key="8">
    <source>
        <dbReference type="EMBL" id="SER15956.1"/>
    </source>
</evidence>
<proteinExistence type="inferred from homology"/>
<organism evidence="8 9">
    <name type="scientific">Gracilibacillus ureilyticus</name>
    <dbReference type="NCBI Taxonomy" id="531814"/>
    <lineage>
        <taxon>Bacteria</taxon>
        <taxon>Bacillati</taxon>
        <taxon>Bacillota</taxon>
        <taxon>Bacilli</taxon>
        <taxon>Bacillales</taxon>
        <taxon>Bacillaceae</taxon>
        <taxon>Gracilibacillus</taxon>
    </lineage>
</organism>
<dbReference type="AlphaFoldDB" id="A0A1H9LWX7"/>
<keyword evidence="5 6" id="KW-0804">Transcription</keyword>
<keyword evidence="4 6" id="KW-0805">Transcription regulation</keyword>
<dbReference type="GO" id="GO:0031564">
    <property type="term" value="P:transcription antitermination"/>
    <property type="evidence" value="ECO:0007669"/>
    <property type="project" value="UniProtKB-KW"/>
</dbReference>
<evidence type="ECO:0000256" key="4">
    <source>
        <dbReference type="ARBA" id="ARBA00023015"/>
    </source>
</evidence>
<evidence type="ECO:0000313" key="9">
    <source>
        <dbReference type="Proteomes" id="UP000199687"/>
    </source>
</evidence>
<accession>A0A1H9LWX7</accession>
<dbReference type="Gene3D" id="1.10.940.10">
    <property type="entry name" value="NusB-like"/>
    <property type="match status" value="1"/>
</dbReference>
<dbReference type="InterPro" id="IPR011605">
    <property type="entry name" value="NusB_fam"/>
</dbReference>
<dbReference type="Pfam" id="PF01029">
    <property type="entry name" value="NusB"/>
    <property type="match status" value="1"/>
</dbReference>
<keyword evidence="2 6" id="KW-0889">Transcription antitermination</keyword>
<dbReference type="InterPro" id="IPR035926">
    <property type="entry name" value="NusB-like_sf"/>
</dbReference>
<feature type="domain" description="NusB/RsmB/TIM44" evidence="7">
    <location>
        <begin position="5"/>
        <end position="124"/>
    </location>
</feature>
<name>A0A1H9LWX7_9BACI</name>
<dbReference type="NCBIfam" id="TIGR01951">
    <property type="entry name" value="nusB"/>
    <property type="match status" value="1"/>
</dbReference>
<reference evidence="8 9" key="1">
    <citation type="submission" date="2016-10" db="EMBL/GenBank/DDBJ databases">
        <authorList>
            <person name="de Groot N.N."/>
        </authorList>
    </citation>
    <scope>NUCLEOTIDE SEQUENCE [LARGE SCALE GENOMIC DNA]</scope>
    <source>
        <strain evidence="8 9">CGMCC 1.7727</strain>
    </source>
</reference>
<evidence type="ECO:0000256" key="3">
    <source>
        <dbReference type="ARBA" id="ARBA00022884"/>
    </source>
</evidence>
<sequence>MKRRTAREKALQILFPLDREEYNVEEARNYLIDETEQDSFLINLVNGVVENKEEIDTKISAHLEKWSLNRLATVERTLLRIATYELFYEKDAPPSVVINEAIEIAHIFGDDKSGKFINGVLSKML</sequence>
<dbReference type="PANTHER" id="PTHR11078:SF3">
    <property type="entry name" value="ANTITERMINATION NUSB DOMAIN-CONTAINING PROTEIN"/>
    <property type="match status" value="1"/>
</dbReference>
<dbReference type="Proteomes" id="UP000199687">
    <property type="component" value="Unassembled WGS sequence"/>
</dbReference>
<keyword evidence="9" id="KW-1185">Reference proteome</keyword>
<dbReference type="InterPro" id="IPR006027">
    <property type="entry name" value="NusB_RsmB_TIM44"/>
</dbReference>